<organism evidence="8 9">
    <name type="scientific">Hyphomicrobium nitrativorans NL23</name>
    <dbReference type="NCBI Taxonomy" id="1029756"/>
    <lineage>
        <taxon>Bacteria</taxon>
        <taxon>Pseudomonadati</taxon>
        <taxon>Pseudomonadota</taxon>
        <taxon>Alphaproteobacteria</taxon>
        <taxon>Hyphomicrobiales</taxon>
        <taxon>Hyphomicrobiaceae</taxon>
        <taxon>Hyphomicrobium</taxon>
    </lineage>
</organism>
<evidence type="ECO:0000259" key="7">
    <source>
        <dbReference type="Pfam" id="PF01478"/>
    </source>
</evidence>
<feature type="transmembrane region" description="Helical" evidence="6">
    <location>
        <begin position="57"/>
        <end position="76"/>
    </location>
</feature>
<dbReference type="PATRIC" id="fig|1029756.8.peg.1132"/>
<dbReference type="GO" id="GO:0005886">
    <property type="term" value="C:plasma membrane"/>
    <property type="evidence" value="ECO:0007669"/>
    <property type="project" value="UniProtKB-SubCell"/>
</dbReference>
<feature type="domain" description="Prepilin type IV endopeptidase peptidase" evidence="7">
    <location>
        <begin position="8"/>
        <end position="112"/>
    </location>
</feature>
<evidence type="ECO:0000256" key="2">
    <source>
        <dbReference type="ARBA" id="ARBA00022475"/>
    </source>
</evidence>
<comment type="subcellular location">
    <subcellularLocation>
        <location evidence="1">Cell membrane</location>
        <topology evidence="1">Multi-pass membrane protein</topology>
    </subcellularLocation>
</comment>
<dbReference type="PANTHER" id="PTHR36506:SF1">
    <property type="entry name" value="PREFLAGELLIN PEPTIDASE"/>
    <property type="match status" value="1"/>
</dbReference>
<keyword evidence="4 6" id="KW-1133">Transmembrane helix</keyword>
<feature type="transmembrane region" description="Helical" evidence="6">
    <location>
        <begin position="31"/>
        <end position="50"/>
    </location>
</feature>
<dbReference type="GO" id="GO:0004190">
    <property type="term" value="F:aspartic-type endopeptidase activity"/>
    <property type="evidence" value="ECO:0007669"/>
    <property type="project" value="InterPro"/>
</dbReference>
<evidence type="ECO:0000313" key="9">
    <source>
        <dbReference type="Proteomes" id="UP000018542"/>
    </source>
</evidence>
<keyword evidence="3 6" id="KW-0812">Transmembrane</keyword>
<dbReference type="InterPro" id="IPR000045">
    <property type="entry name" value="Prepilin_IV_endopep_pep"/>
</dbReference>
<keyword evidence="9" id="KW-1185">Reference proteome</keyword>
<name>V5SBT5_9HYPH</name>
<dbReference type="HOGENOM" id="CLU_057101_9_0_5"/>
<dbReference type="Gene3D" id="1.20.120.1220">
    <property type="match status" value="1"/>
</dbReference>
<protein>
    <submittedName>
        <fullName evidence="8">CpaA2 pilus assembly protein</fullName>
    </submittedName>
</protein>
<dbReference type="RefSeq" id="WP_023786477.1">
    <property type="nucleotide sequence ID" value="NC_022997.1"/>
</dbReference>
<dbReference type="InterPro" id="IPR052218">
    <property type="entry name" value="Preflagellin_Peptidase"/>
</dbReference>
<dbReference type="Proteomes" id="UP000018542">
    <property type="component" value="Chromosome"/>
</dbReference>
<evidence type="ECO:0000256" key="5">
    <source>
        <dbReference type="ARBA" id="ARBA00023136"/>
    </source>
</evidence>
<evidence type="ECO:0000256" key="1">
    <source>
        <dbReference type="ARBA" id="ARBA00004651"/>
    </source>
</evidence>
<evidence type="ECO:0000256" key="4">
    <source>
        <dbReference type="ARBA" id="ARBA00022989"/>
    </source>
</evidence>
<proteinExistence type="predicted"/>
<evidence type="ECO:0000313" key="8">
    <source>
        <dbReference type="EMBL" id="AHB47947.1"/>
    </source>
</evidence>
<dbReference type="AlphaFoldDB" id="V5SBT5"/>
<keyword evidence="2" id="KW-1003">Cell membrane</keyword>
<accession>V5SBT5</accession>
<evidence type="ECO:0000256" key="6">
    <source>
        <dbReference type="SAM" id="Phobius"/>
    </source>
</evidence>
<feature type="transmembrane region" description="Helical" evidence="6">
    <location>
        <begin position="96"/>
        <end position="117"/>
    </location>
</feature>
<dbReference type="KEGG" id="hni:W911_05375"/>
<evidence type="ECO:0000256" key="3">
    <source>
        <dbReference type="ARBA" id="ARBA00022692"/>
    </source>
</evidence>
<keyword evidence="5 6" id="KW-0472">Membrane</keyword>
<reference evidence="8 9" key="1">
    <citation type="journal article" date="2014" name="Genome Announc.">
        <title>Complete Genome Sequence of Hyphomicrobium nitrativorans Strain NL23, a Denitrifying Bacterium Isolated from Biofilm of a Methanol-Fed Denitrification System Treating Seawater at the Montreal Biodome.</title>
        <authorList>
            <person name="Martineau C."/>
            <person name="Villeneuve C."/>
            <person name="Mauffrey F."/>
            <person name="Villemur R."/>
        </authorList>
    </citation>
    <scope>NUCLEOTIDE SEQUENCE [LARGE SCALE GENOMIC DNA]</scope>
    <source>
        <strain evidence="8">NL23</strain>
    </source>
</reference>
<dbReference type="STRING" id="1029756.W911_05375"/>
<sequence>MYEYAPLLVFPTIMTFAGATDLLTMKIPNRISIALVAVFFLLAPLMGLPASTIMMHVAAGLLVLSLAFVLFAVGGFGGGDAKLLAAGALWIGMDGLILYLVGVTLFGGLLAVALLAYRKQPFDAYAIPAWAYRLHLPKSGIPYGIAIAASALWVYPKTPWFSAFLA</sequence>
<dbReference type="PANTHER" id="PTHR36506">
    <property type="entry name" value="PREFLAGELLIN PEPTIDASE"/>
    <property type="match status" value="1"/>
</dbReference>
<dbReference type="Pfam" id="PF01478">
    <property type="entry name" value="Peptidase_A24"/>
    <property type="match status" value="1"/>
</dbReference>
<gene>
    <name evidence="8" type="ORF">W911_05375</name>
</gene>
<dbReference type="EMBL" id="CP006912">
    <property type="protein sequence ID" value="AHB47947.1"/>
    <property type="molecule type" value="Genomic_DNA"/>
</dbReference>